<protein>
    <recommendedName>
        <fullName evidence="1">DUF985 domain-containing protein</fullName>
    </recommendedName>
</protein>
<proteinExistence type="predicted"/>
<dbReference type="RefSeq" id="WP_045456949.1">
    <property type="nucleotide sequence ID" value="NZ_BBLT01000001.1"/>
</dbReference>
<name>A0A098L929_9BACT</name>
<keyword evidence="3" id="KW-1185">Reference proteome</keyword>
<dbReference type="Gene3D" id="2.60.120.10">
    <property type="entry name" value="Jelly Rolls"/>
    <property type="match status" value="1"/>
</dbReference>
<comment type="caution">
    <text evidence="2">The sequence shown here is derived from an EMBL/GenBank/DDBJ whole genome shotgun (WGS) entry which is preliminary data.</text>
</comment>
<sequence length="161" mass="18566">MKAEELINQLELEKHPEGGYFREIYRSESEIPESVLPGDYSGNRNYATSIYFLLTDKEFSAFHKIKSDEIWYYHQGNSIEIYMLSGKGLEVHKLGAQNGEHFQLLIPQNTWFGAKVVGEGYTLVSCMVAPGFSFDDFEIAKREDLLKLFPEQTTIIRELSR</sequence>
<reference evidence="2 3" key="1">
    <citation type="submission" date="2014-09" db="EMBL/GenBank/DDBJ databases">
        <title>Sporocytophaga myxococcoides PG-01 genome sequencing.</title>
        <authorList>
            <person name="Liu L."/>
            <person name="Gao P.J."/>
            <person name="Chen G.J."/>
            <person name="Wang L.S."/>
        </authorList>
    </citation>
    <scope>NUCLEOTIDE SEQUENCE [LARGE SCALE GENOMIC DNA]</scope>
    <source>
        <strain evidence="2 3">PG-01</strain>
    </source>
</reference>
<evidence type="ECO:0000313" key="2">
    <source>
        <dbReference type="EMBL" id="GAL82844.1"/>
    </source>
</evidence>
<dbReference type="OrthoDB" id="9798288at2"/>
<organism evidence="2 3">
    <name type="scientific">Sporocytophaga myxococcoides</name>
    <dbReference type="NCBI Taxonomy" id="153721"/>
    <lineage>
        <taxon>Bacteria</taxon>
        <taxon>Pseudomonadati</taxon>
        <taxon>Bacteroidota</taxon>
        <taxon>Cytophagia</taxon>
        <taxon>Cytophagales</taxon>
        <taxon>Cytophagaceae</taxon>
        <taxon>Sporocytophaga</taxon>
    </lineage>
</organism>
<dbReference type="InterPro" id="IPR039935">
    <property type="entry name" value="YML079W-like"/>
</dbReference>
<evidence type="ECO:0000259" key="1">
    <source>
        <dbReference type="Pfam" id="PF06172"/>
    </source>
</evidence>
<dbReference type="PANTHER" id="PTHR33387">
    <property type="entry name" value="RMLC-LIKE JELLY ROLL FOLD PROTEIN"/>
    <property type="match status" value="1"/>
</dbReference>
<dbReference type="EMBL" id="BBLT01000001">
    <property type="protein sequence ID" value="GAL82844.1"/>
    <property type="molecule type" value="Genomic_DNA"/>
</dbReference>
<dbReference type="PANTHER" id="PTHR33387:SF3">
    <property type="entry name" value="DUF985 DOMAIN-CONTAINING PROTEIN"/>
    <property type="match status" value="1"/>
</dbReference>
<dbReference type="eggNOG" id="COG3542">
    <property type="taxonomic scope" value="Bacteria"/>
</dbReference>
<dbReference type="SUPFAM" id="SSF51182">
    <property type="entry name" value="RmlC-like cupins"/>
    <property type="match status" value="1"/>
</dbReference>
<dbReference type="CDD" id="cd06121">
    <property type="entry name" value="cupin_YML079wp"/>
    <property type="match status" value="1"/>
</dbReference>
<gene>
    <name evidence="2" type="ORF">MYP_70</name>
</gene>
<accession>A0A098L929</accession>
<dbReference type="InterPro" id="IPR011051">
    <property type="entry name" value="RmlC_Cupin_sf"/>
</dbReference>
<dbReference type="InterPro" id="IPR009327">
    <property type="entry name" value="Cupin_DUF985"/>
</dbReference>
<dbReference type="InterPro" id="IPR014710">
    <property type="entry name" value="RmlC-like_jellyroll"/>
</dbReference>
<evidence type="ECO:0000313" key="3">
    <source>
        <dbReference type="Proteomes" id="UP000030185"/>
    </source>
</evidence>
<feature type="domain" description="DUF985" evidence="1">
    <location>
        <begin position="4"/>
        <end position="140"/>
    </location>
</feature>
<dbReference type="Proteomes" id="UP000030185">
    <property type="component" value="Unassembled WGS sequence"/>
</dbReference>
<dbReference type="Pfam" id="PF06172">
    <property type="entry name" value="Cupin_5"/>
    <property type="match status" value="1"/>
</dbReference>
<dbReference type="AlphaFoldDB" id="A0A098L929"/>